<sequence length="147" mass="17363">MEHMGCFSCKHQGIDNFKELQSHHIIERSWADSADMRKVAWFLYNFRDYHGHIHRDFKNEEEFYQFLISHDDLAEALDSIYNQLIKCRDQYEGKGRGIHYETAPTFNASLVMKDGFHNSLTPEEYEAMKLKLLLEHHEGNKPKEVSG</sequence>
<evidence type="ECO:0008006" key="3">
    <source>
        <dbReference type="Google" id="ProtNLM"/>
    </source>
</evidence>
<proteinExistence type="predicted"/>
<reference evidence="1 2" key="1">
    <citation type="submission" date="2022-06" db="EMBL/GenBank/DDBJ databases">
        <authorList>
            <person name="Jeon C.O."/>
        </authorList>
    </citation>
    <scope>NUCLEOTIDE SEQUENCE [LARGE SCALE GENOMIC DNA]</scope>
    <source>
        <strain evidence="1 2">KCTC 13943</strain>
    </source>
</reference>
<keyword evidence="2" id="KW-1185">Reference proteome</keyword>
<evidence type="ECO:0000313" key="2">
    <source>
        <dbReference type="Proteomes" id="UP001523262"/>
    </source>
</evidence>
<name>A0ABT0WGY9_9BACI</name>
<comment type="caution">
    <text evidence="1">The sequence shown here is derived from an EMBL/GenBank/DDBJ whole genome shotgun (WGS) entry which is preliminary data.</text>
</comment>
<organism evidence="1 2">
    <name type="scientific">Neobacillus pocheonensis</name>
    <dbReference type="NCBI Taxonomy" id="363869"/>
    <lineage>
        <taxon>Bacteria</taxon>
        <taxon>Bacillati</taxon>
        <taxon>Bacillota</taxon>
        <taxon>Bacilli</taxon>
        <taxon>Bacillales</taxon>
        <taxon>Bacillaceae</taxon>
        <taxon>Neobacillus</taxon>
    </lineage>
</organism>
<accession>A0ABT0WGY9</accession>
<gene>
    <name evidence="1" type="ORF">NDK43_26830</name>
</gene>
<dbReference type="Proteomes" id="UP001523262">
    <property type="component" value="Unassembled WGS sequence"/>
</dbReference>
<evidence type="ECO:0000313" key="1">
    <source>
        <dbReference type="EMBL" id="MCM2535295.1"/>
    </source>
</evidence>
<dbReference type="EMBL" id="JAMQCR010000002">
    <property type="protein sequence ID" value="MCM2535295.1"/>
    <property type="molecule type" value="Genomic_DNA"/>
</dbReference>
<protein>
    <recommendedName>
        <fullName evidence="3">HNH endonuclease</fullName>
    </recommendedName>
</protein>